<accession>A0A6P2CTD8</accession>
<organism evidence="1 2">
    <name type="scientific">Gemmata massiliana</name>
    <dbReference type="NCBI Taxonomy" id="1210884"/>
    <lineage>
        <taxon>Bacteria</taxon>
        <taxon>Pseudomonadati</taxon>
        <taxon>Planctomycetota</taxon>
        <taxon>Planctomycetia</taxon>
        <taxon>Gemmatales</taxon>
        <taxon>Gemmataceae</taxon>
        <taxon>Gemmata</taxon>
    </lineage>
</organism>
<gene>
    <name evidence="1" type="ORF">SOIL9_54930</name>
</gene>
<dbReference type="Proteomes" id="UP000464178">
    <property type="component" value="Chromosome"/>
</dbReference>
<dbReference type="KEGG" id="gms:SOIL9_54930"/>
<protein>
    <recommendedName>
        <fullName evidence="3">DUF3500 domain-containing protein</fullName>
    </recommendedName>
</protein>
<dbReference type="PANTHER" id="PTHR37489">
    <property type="entry name" value="DUF3500 DOMAIN-CONTAINING PROTEIN"/>
    <property type="match status" value="1"/>
</dbReference>
<name>A0A6P2CTD8_9BACT</name>
<evidence type="ECO:0000313" key="2">
    <source>
        <dbReference type="Proteomes" id="UP000464178"/>
    </source>
</evidence>
<dbReference type="EMBL" id="LR593886">
    <property type="protein sequence ID" value="VTR92221.1"/>
    <property type="molecule type" value="Genomic_DNA"/>
</dbReference>
<dbReference type="Pfam" id="PF12006">
    <property type="entry name" value="DUF3500"/>
    <property type="match status" value="1"/>
</dbReference>
<keyword evidence="2" id="KW-1185">Reference proteome</keyword>
<dbReference type="PANTHER" id="PTHR37489:SF1">
    <property type="entry name" value="DUF3500 DOMAIN-CONTAINING PROTEIN"/>
    <property type="match status" value="1"/>
</dbReference>
<evidence type="ECO:0000313" key="1">
    <source>
        <dbReference type="EMBL" id="VTR92221.1"/>
    </source>
</evidence>
<sequence length="373" mass="39790">MNGSIRTVPPSTGRSGAKLLAVFSAALLIGLTLYTSRDSLPPVPDLAAEESREQKPAAPAPRAVEAANAFLDALDAKLREKAQLEYSSDKKPNWSNLPTSFVPRNGVPLGDLTKEQRNKAMSVVASVLSKDGYQKVIDIMDGDQKLLDNAGKGGKGGGKGPLFGKDLYYLAIFGTPSETKPWMVQFGGHHLGINVTVIGKHFVLTPTHTGAQPALFKRDDKEVRPLGAESDAAFKLMAALNEKQRAEAIIGARSQQELLLGPGRDGKTIEPKGIKGSALTADQQALLLDVIGAWVNIVEPDAAAARMAAIKEKIGDTHFAWSGPTEKGKAAYFRVQGPNVVIEYAPQGGTDHIHTVIRNPEDDYGVGTAKTLK</sequence>
<dbReference type="RefSeq" id="WP_162667119.1">
    <property type="nucleotide sequence ID" value="NZ_LR593886.1"/>
</dbReference>
<dbReference type="AlphaFoldDB" id="A0A6P2CTD8"/>
<proteinExistence type="predicted"/>
<evidence type="ECO:0008006" key="3">
    <source>
        <dbReference type="Google" id="ProtNLM"/>
    </source>
</evidence>
<reference evidence="1 2" key="1">
    <citation type="submission" date="2019-05" db="EMBL/GenBank/DDBJ databases">
        <authorList>
            <consortium name="Science for Life Laboratories"/>
        </authorList>
    </citation>
    <scope>NUCLEOTIDE SEQUENCE [LARGE SCALE GENOMIC DNA]</scope>
    <source>
        <strain evidence="1">Soil9</strain>
    </source>
</reference>
<dbReference type="InterPro" id="IPR021889">
    <property type="entry name" value="DUF3500"/>
</dbReference>